<dbReference type="Proteomes" id="UP001364472">
    <property type="component" value="Unassembled WGS sequence"/>
</dbReference>
<organism evidence="3 4">
    <name type="scientific">Denitratimonas tolerans</name>
    <dbReference type="NCBI Taxonomy" id="1338420"/>
    <lineage>
        <taxon>Bacteria</taxon>
        <taxon>Pseudomonadati</taxon>
        <taxon>Pseudomonadota</taxon>
        <taxon>Gammaproteobacteria</taxon>
        <taxon>Lysobacterales</taxon>
        <taxon>Lysobacteraceae</taxon>
        <taxon>Denitratimonas</taxon>
    </lineage>
</organism>
<evidence type="ECO:0000313" key="4">
    <source>
        <dbReference type="Proteomes" id="UP001364472"/>
    </source>
</evidence>
<dbReference type="GO" id="GO:0005509">
    <property type="term" value="F:calcium ion binding"/>
    <property type="evidence" value="ECO:0007669"/>
    <property type="project" value="InterPro"/>
</dbReference>
<dbReference type="InterPro" id="IPR002048">
    <property type="entry name" value="EF_hand_dom"/>
</dbReference>
<comment type="caution">
    <text evidence="3">The sequence shown here is derived from an EMBL/GenBank/DDBJ whole genome shotgun (WGS) entry which is preliminary data.</text>
</comment>
<dbReference type="Pfam" id="PF13202">
    <property type="entry name" value="EF-hand_5"/>
    <property type="match status" value="1"/>
</dbReference>
<dbReference type="PROSITE" id="PS50222">
    <property type="entry name" value="EF_HAND_2"/>
    <property type="match status" value="2"/>
</dbReference>
<protein>
    <submittedName>
        <fullName evidence="3">EF-hand domain-containing protein</fullName>
    </submittedName>
</protein>
<feature type="region of interest" description="Disordered" evidence="1">
    <location>
        <begin position="1"/>
        <end position="30"/>
    </location>
</feature>
<sequence>MDKLNADRFRCRASRRNRRPGTLKTPDAHPAHRFRNFDETRSVPMSNPRFPLLALALPALLLAVPAFAQAPQGERPMRDGRGSQPVVLAEAHQRAIDHASAIDANGDGVIDAAELQAMHEKARTERAQRRLDTLDADGDGRVTVEEFVAARQARLASMDTDGDGVVSVEEFRAASHGKGRRHRHGQGPGPGPKPR</sequence>
<feature type="compositionally biased region" description="Basic and acidic residues" evidence="1">
    <location>
        <begin position="1"/>
        <end position="10"/>
    </location>
</feature>
<proteinExistence type="predicted"/>
<name>A0AAW9R5W4_9GAMM</name>
<dbReference type="EMBL" id="JBBDHC010000013">
    <property type="protein sequence ID" value="MEJ1249899.1"/>
    <property type="molecule type" value="Genomic_DNA"/>
</dbReference>
<keyword evidence="4" id="KW-1185">Reference proteome</keyword>
<evidence type="ECO:0000256" key="1">
    <source>
        <dbReference type="SAM" id="MobiDB-lite"/>
    </source>
</evidence>
<dbReference type="Pfam" id="PF13499">
    <property type="entry name" value="EF-hand_7"/>
    <property type="match status" value="1"/>
</dbReference>
<dbReference type="PROSITE" id="PS00018">
    <property type="entry name" value="EF_HAND_1"/>
    <property type="match status" value="2"/>
</dbReference>
<dbReference type="InterPro" id="IPR011992">
    <property type="entry name" value="EF-hand-dom_pair"/>
</dbReference>
<reference evidence="3 4" key="1">
    <citation type="journal article" date="2016" name="Antonie Van Leeuwenhoek">
        <title>Denitratimonas tolerans gen. nov., sp. nov., a denitrifying bacterium isolated from a bioreactor for tannery wastewater treatment.</title>
        <authorList>
            <person name="Han S.I."/>
            <person name="Kim J.O."/>
            <person name="Lee Y.R."/>
            <person name="Ekpeghere K.I."/>
            <person name="Koh S.C."/>
            <person name="Whang K.S."/>
        </authorList>
    </citation>
    <scope>NUCLEOTIDE SEQUENCE [LARGE SCALE GENOMIC DNA]</scope>
    <source>
        <strain evidence="3 4">KACC 17565</strain>
    </source>
</reference>
<feature type="domain" description="EF-hand" evidence="2">
    <location>
        <begin position="158"/>
        <end position="181"/>
    </location>
</feature>
<feature type="compositionally biased region" description="Basic residues" evidence="1">
    <location>
        <begin position="11"/>
        <end position="21"/>
    </location>
</feature>
<gene>
    <name evidence="3" type="ORF">WB794_09470</name>
</gene>
<evidence type="ECO:0000259" key="2">
    <source>
        <dbReference type="PROSITE" id="PS50222"/>
    </source>
</evidence>
<dbReference type="RefSeq" id="WP_337335618.1">
    <property type="nucleotide sequence ID" value="NZ_JBBDHC010000013.1"/>
</dbReference>
<dbReference type="InterPro" id="IPR018247">
    <property type="entry name" value="EF_Hand_1_Ca_BS"/>
</dbReference>
<dbReference type="AlphaFoldDB" id="A0AAW9R5W4"/>
<feature type="region of interest" description="Disordered" evidence="1">
    <location>
        <begin position="158"/>
        <end position="195"/>
    </location>
</feature>
<dbReference type="Gene3D" id="1.10.238.10">
    <property type="entry name" value="EF-hand"/>
    <property type="match status" value="1"/>
</dbReference>
<feature type="compositionally biased region" description="Basic residues" evidence="1">
    <location>
        <begin position="175"/>
        <end position="185"/>
    </location>
</feature>
<accession>A0AAW9R5W4</accession>
<dbReference type="SMART" id="SM00054">
    <property type="entry name" value="EFh"/>
    <property type="match status" value="3"/>
</dbReference>
<evidence type="ECO:0000313" key="3">
    <source>
        <dbReference type="EMBL" id="MEJ1249899.1"/>
    </source>
</evidence>
<feature type="domain" description="EF-hand" evidence="2">
    <location>
        <begin position="122"/>
        <end position="157"/>
    </location>
</feature>
<dbReference type="SUPFAM" id="SSF47473">
    <property type="entry name" value="EF-hand"/>
    <property type="match status" value="1"/>
</dbReference>